<dbReference type="PANTHER" id="PTHR24178">
    <property type="entry name" value="MOLTING PROTEIN MLT-4"/>
    <property type="match status" value="1"/>
</dbReference>
<accession>A0A7S4LEK9</accession>
<evidence type="ECO:0000256" key="4">
    <source>
        <dbReference type="ARBA" id="ARBA00022695"/>
    </source>
</evidence>
<gene>
    <name evidence="11" type="ORF">EGYM00163_LOCUS35358</name>
</gene>
<name>A0A7S4LEK9_9EUGL</name>
<dbReference type="SUPFAM" id="SSF56399">
    <property type="entry name" value="ADP-ribosylation"/>
    <property type="match status" value="1"/>
</dbReference>
<keyword evidence="6 8" id="KW-0040">ANK repeat</keyword>
<dbReference type="InterPro" id="IPR002110">
    <property type="entry name" value="Ankyrin_rpt"/>
</dbReference>
<evidence type="ECO:0000313" key="11">
    <source>
        <dbReference type="EMBL" id="CAE0824151.1"/>
    </source>
</evidence>
<feature type="repeat" description="ANK" evidence="8">
    <location>
        <begin position="452"/>
        <end position="484"/>
    </location>
</feature>
<dbReference type="EC" id="2.4.2.31" evidence="9"/>
<comment type="similarity">
    <text evidence="1 9">Belongs to the Arg-specific ADP-ribosyltransferase family.</text>
</comment>
<evidence type="ECO:0000256" key="10">
    <source>
        <dbReference type="SAM" id="MobiDB-lite"/>
    </source>
</evidence>
<dbReference type="Pfam" id="PF01129">
    <property type="entry name" value="ART"/>
    <property type="match status" value="1"/>
</dbReference>
<proteinExistence type="inferred from homology"/>
<dbReference type="SMART" id="SM00248">
    <property type="entry name" value="ANK"/>
    <property type="match status" value="4"/>
</dbReference>
<dbReference type="AlphaFoldDB" id="A0A7S4LEK9"/>
<evidence type="ECO:0000256" key="3">
    <source>
        <dbReference type="ARBA" id="ARBA00022679"/>
    </source>
</evidence>
<dbReference type="EMBL" id="HBJA01102659">
    <property type="protein sequence ID" value="CAE0824151.1"/>
    <property type="molecule type" value="Transcribed_RNA"/>
</dbReference>
<evidence type="ECO:0000256" key="6">
    <source>
        <dbReference type="ARBA" id="ARBA00023043"/>
    </source>
</evidence>
<dbReference type="PROSITE" id="PS51996">
    <property type="entry name" value="TR_MART"/>
    <property type="match status" value="1"/>
</dbReference>
<dbReference type="Gene3D" id="3.90.176.10">
    <property type="entry name" value="Toxin ADP-ribosyltransferase, Chain A, domain 1"/>
    <property type="match status" value="1"/>
</dbReference>
<evidence type="ECO:0000256" key="1">
    <source>
        <dbReference type="ARBA" id="ARBA00009558"/>
    </source>
</evidence>
<evidence type="ECO:0000256" key="8">
    <source>
        <dbReference type="PROSITE-ProRule" id="PRU00023"/>
    </source>
</evidence>
<dbReference type="SUPFAM" id="SSF47391">
    <property type="entry name" value="Dimerization-anchoring domain of cAMP-dependent PK regulatory subunit"/>
    <property type="match status" value="1"/>
</dbReference>
<keyword evidence="4" id="KW-0548">Nucleotidyltransferase</keyword>
<dbReference type="PROSITE" id="PS50088">
    <property type="entry name" value="ANK_REPEAT"/>
    <property type="match status" value="2"/>
</dbReference>
<dbReference type="InterPro" id="IPR036770">
    <property type="entry name" value="Ankyrin_rpt-contain_sf"/>
</dbReference>
<feature type="repeat" description="ANK" evidence="8">
    <location>
        <begin position="485"/>
        <end position="517"/>
    </location>
</feature>
<dbReference type="SUPFAM" id="SSF48403">
    <property type="entry name" value="Ankyrin repeat"/>
    <property type="match status" value="1"/>
</dbReference>
<protein>
    <recommendedName>
        <fullName evidence="9">NAD(P)(+)--arginine ADP-ribosyltransferase</fullName>
        <ecNumber evidence="9">2.4.2.31</ecNumber>
    </recommendedName>
    <alternativeName>
        <fullName evidence="9">Mono(ADP-ribosyl)transferase</fullName>
    </alternativeName>
</protein>
<keyword evidence="9" id="KW-0521">NADP</keyword>
<dbReference type="Gene3D" id="1.25.40.20">
    <property type="entry name" value="Ankyrin repeat-containing domain"/>
    <property type="match status" value="2"/>
</dbReference>
<keyword evidence="9" id="KW-0520">NAD</keyword>
<dbReference type="PROSITE" id="PS50297">
    <property type="entry name" value="ANK_REP_REGION"/>
    <property type="match status" value="2"/>
</dbReference>
<evidence type="ECO:0000256" key="2">
    <source>
        <dbReference type="ARBA" id="ARBA00022676"/>
    </source>
</evidence>
<reference evidence="11" key="1">
    <citation type="submission" date="2021-01" db="EMBL/GenBank/DDBJ databases">
        <authorList>
            <person name="Corre E."/>
            <person name="Pelletier E."/>
            <person name="Niang G."/>
            <person name="Scheremetjew M."/>
            <person name="Finn R."/>
            <person name="Kale V."/>
            <person name="Holt S."/>
            <person name="Cochrane G."/>
            <person name="Meng A."/>
            <person name="Brown T."/>
            <person name="Cohen L."/>
        </authorList>
    </citation>
    <scope>NUCLEOTIDE SEQUENCE</scope>
    <source>
        <strain evidence="11">CCMP1594</strain>
    </source>
</reference>
<dbReference type="GO" id="GO:0106274">
    <property type="term" value="F:NAD+-protein-arginine ADP-ribosyltransferase activity"/>
    <property type="evidence" value="ECO:0007669"/>
    <property type="project" value="UniProtKB-EC"/>
</dbReference>
<dbReference type="InterPro" id="IPR000768">
    <property type="entry name" value="ART"/>
</dbReference>
<dbReference type="Pfam" id="PF12796">
    <property type="entry name" value="Ank_2"/>
    <property type="match status" value="1"/>
</dbReference>
<evidence type="ECO:0000256" key="7">
    <source>
        <dbReference type="ARBA" id="ARBA00047597"/>
    </source>
</evidence>
<feature type="region of interest" description="Disordered" evidence="10">
    <location>
        <begin position="912"/>
        <end position="955"/>
    </location>
</feature>
<keyword evidence="2 9" id="KW-0328">Glycosyltransferase</keyword>
<organism evidence="11">
    <name type="scientific">Eutreptiella gymnastica</name>
    <dbReference type="NCBI Taxonomy" id="73025"/>
    <lineage>
        <taxon>Eukaryota</taxon>
        <taxon>Discoba</taxon>
        <taxon>Euglenozoa</taxon>
        <taxon>Euglenida</taxon>
        <taxon>Spirocuta</taxon>
        <taxon>Euglenophyceae</taxon>
        <taxon>Eutreptiales</taxon>
        <taxon>Eutreptiaceae</taxon>
        <taxon>Eutreptiella</taxon>
    </lineage>
</organism>
<sequence length="955" mass="107523">MEVGTPDTAQWLRANRVPEFMNTLIQELLRNKPSQPIDYLLQILAHERSRSNYNYLKTHHVHHLLDQYVRELVQVKPEDPFRFLHDRLQASRSSTAPTVIPATPPPLRRYVMPTPTPEDFTVQFAATLHGNSSALVLESAGAQELVLPLNTDFEHDVFEVSISRRSMTASSLLQSYSLDVSEPWMVLRLEGVIPIGSVQLVVPWHELENARSPSQVQTLLRSTPAPATTYHLPRTLEPLVLHLAPDRTARALRRFLDLRIDEAEQLKGSEALEMVVVLQRCGAELTPQLESAHMSRAGEKFDDANRKHIQWLITEGLLKPPFVLFKFLLVALRCHQPNFFIAVSSLPHHKSLTHPAMVPQSLLLLALSQCPDPDCIKAMLQRGYQPVVGQFTALHWAVMNERCSAALVNHVLAADCKQLEMRFPDRHLNHGENTFLPPGLHDDDREDCIEWRGYTPLMMACCLGQHKKVRALLQARADINARCQKGNTPLHVAVHSNCSATVEVLLEYGHPMECKNKEGQQPHDLASHELMPTLVPNYLAPISGAHEGVSKLRAIMTQPHMDVNAMDCIGVTALLEAVLCHDMDVVHTLVTEFHSHLHQETNWGLSLTFFAKFLGLKDMEELLLRHGHRPSKLDQDSLERIAQLLQEDPEGRRILIFEPGAGTGMNTRTSSSGSSKSRMSKGTFFKHRMMDGINMTCCKMEMGHMPKVSILTWATELDADLYVPDDADFPAQEFKEGTLLEARFAALNISASSPLRILPRRSFCIYLYTMDTGLYRRTTRAMRTGVDLKPWYPYIWHLNEALDSLEPVSARVYRGVSAKLDLQMYATGKEVMWSAYSSTSTSSSVAIDFFSAKGAGEQGVLFVIEAQTGRDISSCSAYPDEAELLLPRNSQFVVTGISEHNPMQLNDLKAEYSDDEDDETEQQRRQSIYGTNLTPEEASEKPEIVISMRQLTDSH</sequence>
<keyword evidence="3 9" id="KW-0808">Transferase</keyword>
<keyword evidence="5" id="KW-0677">Repeat</keyword>
<dbReference type="GO" id="GO:0016779">
    <property type="term" value="F:nucleotidyltransferase activity"/>
    <property type="evidence" value="ECO:0007669"/>
    <property type="project" value="UniProtKB-KW"/>
</dbReference>
<evidence type="ECO:0000256" key="9">
    <source>
        <dbReference type="RuleBase" id="RU361228"/>
    </source>
</evidence>
<evidence type="ECO:0000256" key="5">
    <source>
        <dbReference type="ARBA" id="ARBA00022737"/>
    </source>
</evidence>
<comment type="catalytic activity">
    <reaction evidence="7 9">
        <text>L-arginyl-[protein] + NAD(+) = N(omega)-(ADP-D-ribosyl)-L-arginyl-[protein] + nicotinamide + H(+)</text>
        <dbReference type="Rhea" id="RHEA:19149"/>
        <dbReference type="Rhea" id="RHEA-COMP:10532"/>
        <dbReference type="Rhea" id="RHEA-COMP:15087"/>
        <dbReference type="ChEBI" id="CHEBI:15378"/>
        <dbReference type="ChEBI" id="CHEBI:17154"/>
        <dbReference type="ChEBI" id="CHEBI:29965"/>
        <dbReference type="ChEBI" id="CHEBI:57540"/>
        <dbReference type="ChEBI" id="CHEBI:142554"/>
        <dbReference type="EC" id="2.4.2.31"/>
    </reaction>
</comment>